<keyword evidence="13" id="KW-0418">Kinase</keyword>
<feature type="domain" description="Protein kinase" evidence="22">
    <location>
        <begin position="1303"/>
        <end position="1567"/>
    </location>
</feature>
<protein>
    <recommendedName>
        <fullName evidence="3">non-specific serine/threonine protein kinase</fullName>
        <ecNumber evidence="3">2.7.11.1</ecNumber>
    </recommendedName>
</protein>
<evidence type="ECO:0000256" key="8">
    <source>
        <dbReference type="ARBA" id="ARBA00022679"/>
    </source>
</evidence>
<keyword evidence="11" id="KW-0677">Repeat</keyword>
<keyword evidence="18" id="KW-0325">Glycoprotein</keyword>
<proteinExistence type="inferred from homology"/>
<reference evidence="23" key="2">
    <citation type="submission" date="2015-06" db="UniProtKB">
        <authorList>
            <consortium name="EnsemblPlants"/>
        </authorList>
    </citation>
    <scope>IDENTIFICATION</scope>
</reference>
<dbReference type="InterPro" id="IPR032675">
    <property type="entry name" value="LRR_dom_sf"/>
</dbReference>
<evidence type="ECO:0000256" key="7">
    <source>
        <dbReference type="ARBA" id="ARBA00022614"/>
    </source>
</evidence>
<name>A0A0E0P674_ORYRU</name>
<dbReference type="InterPro" id="IPR001611">
    <property type="entry name" value="Leu-rich_rpt"/>
</dbReference>
<dbReference type="SUPFAM" id="SSF56112">
    <property type="entry name" value="Protein kinase-like (PK-like)"/>
    <property type="match status" value="2"/>
</dbReference>
<dbReference type="Pfam" id="PF13855">
    <property type="entry name" value="LRR_8"/>
    <property type="match status" value="1"/>
</dbReference>
<dbReference type="Gene3D" id="3.30.200.20">
    <property type="entry name" value="Phosphorylase Kinase, domain 1"/>
    <property type="match status" value="2"/>
</dbReference>
<evidence type="ECO:0000256" key="15">
    <source>
        <dbReference type="ARBA" id="ARBA00022989"/>
    </source>
</evidence>
<dbReference type="InterPro" id="IPR008271">
    <property type="entry name" value="Ser/Thr_kinase_AS"/>
</dbReference>
<evidence type="ECO:0000256" key="11">
    <source>
        <dbReference type="ARBA" id="ARBA00022737"/>
    </source>
</evidence>
<dbReference type="Gene3D" id="1.10.510.10">
    <property type="entry name" value="Transferase(Phosphotransferase) domain 1"/>
    <property type="match status" value="2"/>
</dbReference>
<dbReference type="FunFam" id="1.10.510.10:FF:000358">
    <property type="entry name" value="Putative leucine-rich repeat receptor-like serine/threonine-protein kinase"/>
    <property type="match status" value="2"/>
</dbReference>
<accession>A0A0E0P674</accession>
<evidence type="ECO:0000256" key="12">
    <source>
        <dbReference type="ARBA" id="ARBA00022741"/>
    </source>
</evidence>
<keyword evidence="14" id="KW-0067">ATP-binding</keyword>
<feature type="domain" description="Protein kinase" evidence="22">
    <location>
        <begin position="765"/>
        <end position="1061"/>
    </location>
</feature>
<keyword evidence="15 21" id="KW-1133">Transmembrane helix</keyword>
<comment type="similarity">
    <text evidence="2">Belongs to the protein kinase superfamily. Ser/Thr protein kinase family.</text>
</comment>
<evidence type="ECO:0000256" key="9">
    <source>
        <dbReference type="ARBA" id="ARBA00022692"/>
    </source>
</evidence>
<keyword evidence="6" id="KW-0597">Phosphoprotein</keyword>
<dbReference type="Gramene" id="ORUFI04G05610.1">
    <property type="protein sequence ID" value="ORUFI04G05610.1"/>
    <property type="gene ID" value="ORUFI04G05610"/>
</dbReference>
<dbReference type="InterPro" id="IPR011009">
    <property type="entry name" value="Kinase-like_dom_sf"/>
</dbReference>
<keyword evidence="9 21" id="KW-0812">Transmembrane</keyword>
<dbReference type="PANTHER" id="PTHR48056">
    <property type="entry name" value="LRR RECEPTOR-LIKE SERINE/THREONINE-PROTEIN KINASE-RELATED"/>
    <property type="match status" value="1"/>
</dbReference>
<evidence type="ECO:0000256" key="13">
    <source>
        <dbReference type="ARBA" id="ARBA00022777"/>
    </source>
</evidence>
<evidence type="ECO:0000256" key="17">
    <source>
        <dbReference type="ARBA" id="ARBA00023170"/>
    </source>
</evidence>
<keyword evidence="5" id="KW-0723">Serine/threonine-protein kinase</keyword>
<comment type="subcellular location">
    <subcellularLocation>
        <location evidence="1">Cell membrane</location>
        <topology evidence="1">Single-pass membrane protein</topology>
    </subcellularLocation>
</comment>
<dbReference type="InterPro" id="IPR013210">
    <property type="entry name" value="LRR_N_plant-typ"/>
</dbReference>
<dbReference type="FunFam" id="3.80.10.10:FF:001158">
    <property type="entry name" value="Leucine-rich repeat protein kinase family protein"/>
    <property type="match status" value="1"/>
</dbReference>
<evidence type="ECO:0000256" key="10">
    <source>
        <dbReference type="ARBA" id="ARBA00022729"/>
    </source>
</evidence>
<evidence type="ECO:0000256" key="4">
    <source>
        <dbReference type="ARBA" id="ARBA00022475"/>
    </source>
</evidence>
<keyword evidence="4" id="KW-1003">Cell membrane</keyword>
<evidence type="ECO:0000256" key="3">
    <source>
        <dbReference type="ARBA" id="ARBA00012513"/>
    </source>
</evidence>
<dbReference type="InterPro" id="IPR000719">
    <property type="entry name" value="Prot_kinase_dom"/>
</dbReference>
<evidence type="ECO:0000256" key="21">
    <source>
        <dbReference type="SAM" id="Phobius"/>
    </source>
</evidence>
<dbReference type="SMART" id="SM00369">
    <property type="entry name" value="LRR_TYP"/>
    <property type="match status" value="10"/>
</dbReference>
<dbReference type="PROSITE" id="PS00108">
    <property type="entry name" value="PROTEIN_KINASE_ST"/>
    <property type="match status" value="2"/>
</dbReference>
<dbReference type="GO" id="GO:0004674">
    <property type="term" value="F:protein serine/threonine kinase activity"/>
    <property type="evidence" value="ECO:0007669"/>
    <property type="project" value="UniProtKB-KW"/>
</dbReference>
<dbReference type="Gene3D" id="3.80.10.10">
    <property type="entry name" value="Ribonuclease Inhibitor"/>
    <property type="match status" value="3"/>
</dbReference>
<dbReference type="FunFam" id="3.80.10.10:FF:000400">
    <property type="entry name" value="Nuclear pore complex protein NUP107"/>
    <property type="match status" value="1"/>
</dbReference>
<dbReference type="SMART" id="SM00220">
    <property type="entry name" value="S_TKc"/>
    <property type="match status" value="2"/>
</dbReference>
<keyword evidence="8" id="KW-0808">Transferase</keyword>
<evidence type="ECO:0000256" key="2">
    <source>
        <dbReference type="ARBA" id="ARBA00008684"/>
    </source>
</evidence>
<evidence type="ECO:0000256" key="16">
    <source>
        <dbReference type="ARBA" id="ARBA00023136"/>
    </source>
</evidence>
<organism evidence="23 24">
    <name type="scientific">Oryza rufipogon</name>
    <name type="common">Brownbeard rice</name>
    <name type="synonym">Asian wild rice</name>
    <dbReference type="NCBI Taxonomy" id="4529"/>
    <lineage>
        <taxon>Eukaryota</taxon>
        <taxon>Viridiplantae</taxon>
        <taxon>Streptophyta</taxon>
        <taxon>Embryophyta</taxon>
        <taxon>Tracheophyta</taxon>
        <taxon>Spermatophyta</taxon>
        <taxon>Magnoliopsida</taxon>
        <taxon>Liliopsida</taxon>
        <taxon>Poales</taxon>
        <taxon>Poaceae</taxon>
        <taxon>BOP clade</taxon>
        <taxon>Oryzoideae</taxon>
        <taxon>Oryzeae</taxon>
        <taxon>Oryzinae</taxon>
        <taxon>Oryza</taxon>
    </lineage>
</organism>
<evidence type="ECO:0000256" key="5">
    <source>
        <dbReference type="ARBA" id="ARBA00022527"/>
    </source>
</evidence>
<keyword evidence="17" id="KW-0675">Receptor</keyword>
<comment type="catalytic activity">
    <reaction evidence="20">
        <text>L-seryl-[protein] + ATP = O-phospho-L-seryl-[protein] + ADP + H(+)</text>
        <dbReference type="Rhea" id="RHEA:17989"/>
        <dbReference type="Rhea" id="RHEA-COMP:9863"/>
        <dbReference type="Rhea" id="RHEA-COMP:11604"/>
        <dbReference type="ChEBI" id="CHEBI:15378"/>
        <dbReference type="ChEBI" id="CHEBI:29999"/>
        <dbReference type="ChEBI" id="CHEBI:30616"/>
        <dbReference type="ChEBI" id="CHEBI:83421"/>
        <dbReference type="ChEBI" id="CHEBI:456216"/>
        <dbReference type="EC" id="2.7.11.1"/>
    </reaction>
</comment>
<evidence type="ECO:0000259" key="22">
    <source>
        <dbReference type="PROSITE" id="PS50011"/>
    </source>
</evidence>
<evidence type="ECO:0000256" key="6">
    <source>
        <dbReference type="ARBA" id="ARBA00022553"/>
    </source>
</evidence>
<dbReference type="eggNOG" id="ENOG502QPYS">
    <property type="taxonomic scope" value="Eukaryota"/>
</dbReference>
<keyword evidence="16 21" id="KW-0472">Membrane</keyword>
<dbReference type="Pfam" id="PF00560">
    <property type="entry name" value="LRR_1"/>
    <property type="match status" value="8"/>
</dbReference>
<evidence type="ECO:0000256" key="1">
    <source>
        <dbReference type="ARBA" id="ARBA00004162"/>
    </source>
</evidence>
<evidence type="ECO:0000256" key="20">
    <source>
        <dbReference type="ARBA" id="ARBA00048679"/>
    </source>
</evidence>
<dbReference type="GO" id="GO:0005886">
    <property type="term" value="C:plasma membrane"/>
    <property type="evidence" value="ECO:0007669"/>
    <property type="project" value="UniProtKB-SubCell"/>
</dbReference>
<evidence type="ECO:0000313" key="24">
    <source>
        <dbReference type="Proteomes" id="UP000008022"/>
    </source>
</evidence>
<dbReference type="InterPro" id="IPR003591">
    <property type="entry name" value="Leu-rich_rpt_typical-subtyp"/>
</dbReference>
<keyword evidence="12" id="KW-0547">Nucleotide-binding</keyword>
<dbReference type="STRING" id="4529.A0A0E0P674"/>
<evidence type="ECO:0000313" key="23">
    <source>
        <dbReference type="EnsemblPlants" id="ORUFI04G05610.1"/>
    </source>
</evidence>
<dbReference type="Pfam" id="PF08263">
    <property type="entry name" value="LRRNT_2"/>
    <property type="match status" value="2"/>
</dbReference>
<keyword evidence="24" id="KW-1185">Reference proteome</keyword>
<dbReference type="HOGENOM" id="CLU_240711_0_0_1"/>
<dbReference type="GO" id="GO:0005524">
    <property type="term" value="F:ATP binding"/>
    <property type="evidence" value="ECO:0007669"/>
    <property type="project" value="UniProtKB-KW"/>
</dbReference>
<evidence type="ECO:0000256" key="19">
    <source>
        <dbReference type="ARBA" id="ARBA00047899"/>
    </source>
</evidence>
<dbReference type="FunFam" id="3.80.10.10:FF:000288">
    <property type="entry name" value="LRR receptor-like serine/threonine-protein kinase EFR"/>
    <property type="match status" value="1"/>
</dbReference>
<sequence>MPAGRGRRLAALRLRRAALAWEKRGEMSGGAGVSHPPLLIFLSCNTITPSSAQPSNRSETDLQALLCFKQSITNDPTGAFSSWNISLHFCRWNGVTCGRTSPAHVVSINLTSMKLSGVLPACMGNLTSLQTLVLDRNNLEGTIPESLARSLSLIELNLSRNFLSGQIPASLFNGSSKLVTVDLQMNSFSGIIPPPHKMATLRFLGLTGNLLSGRIPVSLANISSLSSILLGQNNLSGPIPESLSQIANLNKLDLSGNRLSGFVPVTLYNKSSLEFFGIGNNSLIGKIPPDIGHTLPNLKSLVMSLNRFDGSIPTSLANASNLQMLDLSSNLLSGLVPALGSLINLNKLFLGNNRLEAEDWSFFTALTNCTQLLQLSMEGNNLNGSLPKSVGNLSTNFEWFKFGGNQISGRIPDELGNLVNLTLLDINSNMLSGEIPLTIGNLRKLFILNLSMNKLSGQIPSTIGNLSQLGKLYLDNNNLSGKIPARIGQCKMLNMLNLSVNSLDGSIPDELVSMSSLSLGLDLSNNKLSGSIPQEVGTLSNLALLNFSNNQLSGQIPSSLGQCVVLLSLNMEGNNLIGNIPPALTSLHAIQRIDLSENNLSSEVPVFFENFISLAHLNLSYNYFEGPIPISGIFQRPNSVSLEGNKGLCANIHILNLPICPSSPAKTKNNKRLLLKVIPSITIALFSALCLIFALVTLWKRRMISFSWFNYGHRQCTDVLRQFSGMLNMLCSSNPKRREVPTTPINNETLKKVSYGDILKATNWFSSVHTISSTHTGSVYVGRFKSDKSLVAIKVFNLNQPGAYESYFIECEVLRSTRHRNLMRPLTLCSTLDKENHEFKVLIFKFMVNGSLERWLYSEQHYGIKDRVLCLGQRICIATEVASALDYIHNHLTPPLVHCDVKPSNILLDDDMTARLGDFGSAKFLFPDLVSLESLADIGGTIGYIAPEYGMGCQISTGGDVYSFGVLLLEMLTGKQPTDDTFADGVSIHNFIDSMFPDRVAEILDPYMMHEEHQVYPAEWFEACIKPLVALGLSCSMVSPKDRPGMQDVCAKLCAVKETFLQFGRRRSLPFHRSDGGQRSAGVGNLLLSPSRNRTTHCGATAASCGEHCHQPLQITKLVFESVLVSKVSLDSDITGFQFDIVNLLIFTFFSTAILAAAQSNKSESDRKALLCFKSGILLDLDGVLSSWMDDSLNFCSWRGVTCSSSYPSRVVHLELSSSHLTGRISGCIGNLTSLSPINLTDNHLSGAIPDELGKLPVLRTLGMPSMLGLPQPKRRRVPIPPSNNGTLKKVSYSDIIKATNWFSSNHKISSTQTGSFYVGRFKSEKRLVAIKVFNLNQPGAYESYFIECEVLRSTRHRNIMRPLTLCSTLDHENHEFKALIFKFMVNGSLERWLHSEQHNGIPDRVLCLGQRISIATDVATALDYIHNHVMPPLVHCDLKPSNILLDVDITALLGDFGSAKFLFPDLVSPESLADIGGTIGYIAPEYGMGSQISTGGDVYSFGVLLLEMLTGKQPTDDTFADGVSIHNFVDSMFPDRVAEILDPYMTHEEHQVYTAEWLEACIKPLVALGLSCSMVSPKDRPGMQDRAQVATEVK</sequence>
<dbReference type="SUPFAM" id="SSF52058">
    <property type="entry name" value="L domain-like"/>
    <property type="match status" value="3"/>
</dbReference>
<reference evidence="24" key="1">
    <citation type="submission" date="2013-06" db="EMBL/GenBank/DDBJ databases">
        <authorList>
            <person name="Zhao Q."/>
        </authorList>
    </citation>
    <scope>NUCLEOTIDE SEQUENCE</scope>
    <source>
        <strain evidence="24">cv. W1943</strain>
    </source>
</reference>
<dbReference type="InterPro" id="IPR050647">
    <property type="entry name" value="Plant_LRR-RLKs"/>
</dbReference>
<dbReference type="PANTHER" id="PTHR48056:SF89">
    <property type="entry name" value="OS06G0585982 PROTEIN"/>
    <property type="match status" value="1"/>
</dbReference>
<dbReference type="EC" id="2.7.11.1" evidence="3"/>
<feature type="transmembrane region" description="Helical" evidence="21">
    <location>
        <begin position="677"/>
        <end position="699"/>
    </location>
</feature>
<dbReference type="GO" id="GO:0033612">
    <property type="term" value="F:receptor serine/threonine kinase binding"/>
    <property type="evidence" value="ECO:0007669"/>
    <property type="project" value="TreeGrafter"/>
</dbReference>
<comment type="catalytic activity">
    <reaction evidence="19">
        <text>L-threonyl-[protein] + ATP = O-phospho-L-threonyl-[protein] + ADP + H(+)</text>
        <dbReference type="Rhea" id="RHEA:46608"/>
        <dbReference type="Rhea" id="RHEA-COMP:11060"/>
        <dbReference type="Rhea" id="RHEA-COMP:11605"/>
        <dbReference type="ChEBI" id="CHEBI:15378"/>
        <dbReference type="ChEBI" id="CHEBI:30013"/>
        <dbReference type="ChEBI" id="CHEBI:30616"/>
        <dbReference type="ChEBI" id="CHEBI:61977"/>
        <dbReference type="ChEBI" id="CHEBI:456216"/>
        <dbReference type="EC" id="2.7.11.1"/>
    </reaction>
</comment>
<evidence type="ECO:0000256" key="18">
    <source>
        <dbReference type="ARBA" id="ARBA00023180"/>
    </source>
</evidence>
<keyword evidence="10" id="KW-0732">Signal</keyword>
<keyword evidence="7" id="KW-0433">Leucine-rich repeat</keyword>
<dbReference type="EnsemblPlants" id="ORUFI04G05610.1">
    <property type="protein sequence ID" value="ORUFI04G05610.1"/>
    <property type="gene ID" value="ORUFI04G05610"/>
</dbReference>
<dbReference type="Proteomes" id="UP000008022">
    <property type="component" value="Unassembled WGS sequence"/>
</dbReference>
<dbReference type="Pfam" id="PF00069">
    <property type="entry name" value="Pkinase"/>
    <property type="match status" value="2"/>
</dbReference>
<dbReference type="PROSITE" id="PS50011">
    <property type="entry name" value="PROTEIN_KINASE_DOM"/>
    <property type="match status" value="2"/>
</dbReference>
<evidence type="ECO:0000256" key="14">
    <source>
        <dbReference type="ARBA" id="ARBA00022840"/>
    </source>
</evidence>